<dbReference type="Proteomes" id="UP000494119">
    <property type="component" value="Unassembled WGS sequence"/>
</dbReference>
<organism evidence="2 3">
    <name type="scientific">Paraburkholderia caffeinitolerans</name>
    <dbReference type="NCBI Taxonomy" id="1723730"/>
    <lineage>
        <taxon>Bacteria</taxon>
        <taxon>Pseudomonadati</taxon>
        <taxon>Pseudomonadota</taxon>
        <taxon>Betaproteobacteria</taxon>
        <taxon>Burkholderiales</taxon>
        <taxon>Burkholderiaceae</taxon>
        <taxon>Paraburkholderia</taxon>
    </lineage>
</organism>
<proteinExistence type="predicted"/>
<dbReference type="EMBL" id="CADIKL010000080">
    <property type="protein sequence ID" value="CAB3810227.1"/>
    <property type="molecule type" value="Genomic_DNA"/>
</dbReference>
<evidence type="ECO:0000313" key="3">
    <source>
        <dbReference type="Proteomes" id="UP000494119"/>
    </source>
</evidence>
<sequence length="146" mass="15403">MPRFPPTFSAAPCCPKSPPVTIAASPATFRLASGPSVVVTRVAPVGLIWLSVFVAVSSITLPPAFSTRLPAFTRAEVRSTLPVVVSDISPPLCSAPNALSMDWPSILIALPACTVPLFVKVCALRRSMSVAAMSGPFMFCWLAFAR</sequence>
<keyword evidence="1" id="KW-1133">Transmembrane helix</keyword>
<gene>
    <name evidence="2" type="ORF">LMG28688_07191</name>
</gene>
<evidence type="ECO:0000256" key="1">
    <source>
        <dbReference type="SAM" id="Phobius"/>
    </source>
</evidence>
<name>A0A6J5H1X2_9BURK</name>
<protein>
    <submittedName>
        <fullName evidence="2">Uncharacterized protein</fullName>
    </submittedName>
</protein>
<feature type="transmembrane region" description="Helical" evidence="1">
    <location>
        <begin position="106"/>
        <end position="124"/>
    </location>
</feature>
<keyword evidence="1" id="KW-0812">Transmembrane</keyword>
<evidence type="ECO:0000313" key="2">
    <source>
        <dbReference type="EMBL" id="CAB3810227.1"/>
    </source>
</evidence>
<feature type="transmembrane region" description="Helical" evidence="1">
    <location>
        <begin position="38"/>
        <end position="61"/>
    </location>
</feature>
<keyword evidence="1" id="KW-0472">Membrane</keyword>
<reference evidence="2 3" key="1">
    <citation type="submission" date="2020-04" db="EMBL/GenBank/DDBJ databases">
        <authorList>
            <person name="De Canck E."/>
        </authorList>
    </citation>
    <scope>NUCLEOTIDE SEQUENCE [LARGE SCALE GENOMIC DNA]</scope>
    <source>
        <strain evidence="2 3">LMG 28688</strain>
    </source>
</reference>
<accession>A0A6J5H1X2</accession>
<dbReference type="AlphaFoldDB" id="A0A6J5H1X2"/>
<keyword evidence="3" id="KW-1185">Reference proteome</keyword>